<protein>
    <submittedName>
        <fullName evidence="1">Spore germination protein</fullName>
    </submittedName>
</protein>
<evidence type="ECO:0000313" key="1">
    <source>
        <dbReference type="EMBL" id="SQI60901.1"/>
    </source>
</evidence>
<organism evidence="1 2">
    <name type="scientific">Lederbergia lenta</name>
    <name type="common">Bacillus lentus</name>
    <dbReference type="NCBI Taxonomy" id="1467"/>
    <lineage>
        <taxon>Bacteria</taxon>
        <taxon>Bacillati</taxon>
        <taxon>Bacillota</taxon>
        <taxon>Bacilli</taxon>
        <taxon>Bacillales</taxon>
        <taxon>Bacillaceae</taxon>
        <taxon>Lederbergia</taxon>
    </lineage>
</organism>
<dbReference type="Proteomes" id="UP000249134">
    <property type="component" value="Chromosome 1"/>
</dbReference>
<name>A0A2X4WCJ4_LEDLE</name>
<dbReference type="InterPro" id="IPR024255">
    <property type="entry name" value="GerPB"/>
</dbReference>
<dbReference type="AlphaFoldDB" id="A0A2X4WCJ4"/>
<dbReference type="EMBL" id="LS483476">
    <property type="protein sequence ID" value="SQI60901.1"/>
    <property type="molecule type" value="Genomic_DNA"/>
</dbReference>
<dbReference type="RefSeq" id="WP_066140582.1">
    <property type="nucleotide sequence ID" value="NZ_CBCSGM010000001.1"/>
</dbReference>
<proteinExistence type="predicted"/>
<evidence type="ECO:0000313" key="2">
    <source>
        <dbReference type="Proteomes" id="UP000249134"/>
    </source>
</evidence>
<gene>
    <name evidence="1" type="primary">gerPB</name>
    <name evidence="1" type="ORF">NCTC4824_02999</name>
</gene>
<dbReference type="Pfam" id="PF10803">
    <property type="entry name" value="GerPB"/>
    <property type="match status" value="1"/>
</dbReference>
<reference evidence="1 2" key="1">
    <citation type="submission" date="2018-06" db="EMBL/GenBank/DDBJ databases">
        <authorList>
            <consortium name="Pathogen Informatics"/>
            <person name="Doyle S."/>
        </authorList>
    </citation>
    <scope>NUCLEOTIDE SEQUENCE [LARGE SCALE GENOMIC DNA]</scope>
    <source>
        <strain evidence="1 2">NCTC4824</strain>
    </source>
</reference>
<dbReference type="STRING" id="1348624.GCA_001591545_02047"/>
<keyword evidence="2" id="KW-1185">Reference proteome</keyword>
<accession>A0A2X4WCJ4</accession>
<dbReference type="KEGG" id="blen:NCTC4824_02999"/>
<sequence>MIINVHQTIQIHMVKIGGITNSSVFQIGTSGIITPASYLYNTGGFTEPAPTTTQLSNEITEEELGEASFVPL</sequence>